<evidence type="ECO:0000313" key="2">
    <source>
        <dbReference type="EMBL" id="RPA99734.1"/>
    </source>
</evidence>
<sequence>MSDKGPPPSFAQLIASQNRRQRGREGSVVNPFPRLPSRPPPGPPLSRMSIDLTPHLAPPPPPPPPPDFPPPYAESSSSSTSFSPHLPITTPPPHNIREDGYIYLQVEIGFDRMLPAPWAYRNEPASHFCLMPLPENLGTKYYLPGPHRHCHTYYASCDHRSFESFVMYNLSGAHKVVTSFMVLVPLLLETRPCRTLDLVDDAIKRAFPDRRNLENYNEINVCIGVEAASQRICTLRQMRRLFMALALFGERMVDVGAFTVIGPGAPVINAGYVVGNKWAEEWYKLLLELDRCYDLPSVLAFFQVGGRGAVTPLGCHWATSDSLRRSGTLNLISYTTFVQDIVIRATLERCVMFLWTAMHTPGEKFITWARRGISTEELIKFGCAPYATVCANDLEPNRGWKAESDALMEWAEEGEGQKEEWGEEMGESLPVGETEDEIGEHTGHGLDEAATPFTQDEELERAYASLSL</sequence>
<organism evidence="2 3">
    <name type="scientific">Choiromyces venosus 120613-1</name>
    <dbReference type="NCBI Taxonomy" id="1336337"/>
    <lineage>
        <taxon>Eukaryota</taxon>
        <taxon>Fungi</taxon>
        <taxon>Dikarya</taxon>
        <taxon>Ascomycota</taxon>
        <taxon>Pezizomycotina</taxon>
        <taxon>Pezizomycetes</taxon>
        <taxon>Pezizales</taxon>
        <taxon>Tuberaceae</taxon>
        <taxon>Choiromyces</taxon>
    </lineage>
</organism>
<evidence type="ECO:0000256" key="1">
    <source>
        <dbReference type="SAM" id="MobiDB-lite"/>
    </source>
</evidence>
<name>A0A3N4K1G6_9PEZI</name>
<evidence type="ECO:0000313" key="3">
    <source>
        <dbReference type="Proteomes" id="UP000276215"/>
    </source>
</evidence>
<reference evidence="2 3" key="1">
    <citation type="journal article" date="2018" name="Nat. Ecol. Evol.">
        <title>Pezizomycetes genomes reveal the molecular basis of ectomycorrhizal truffle lifestyle.</title>
        <authorList>
            <person name="Murat C."/>
            <person name="Payen T."/>
            <person name="Noel B."/>
            <person name="Kuo A."/>
            <person name="Morin E."/>
            <person name="Chen J."/>
            <person name="Kohler A."/>
            <person name="Krizsan K."/>
            <person name="Balestrini R."/>
            <person name="Da Silva C."/>
            <person name="Montanini B."/>
            <person name="Hainaut M."/>
            <person name="Levati E."/>
            <person name="Barry K.W."/>
            <person name="Belfiori B."/>
            <person name="Cichocki N."/>
            <person name="Clum A."/>
            <person name="Dockter R.B."/>
            <person name="Fauchery L."/>
            <person name="Guy J."/>
            <person name="Iotti M."/>
            <person name="Le Tacon F."/>
            <person name="Lindquist E.A."/>
            <person name="Lipzen A."/>
            <person name="Malagnac F."/>
            <person name="Mello A."/>
            <person name="Molinier V."/>
            <person name="Miyauchi S."/>
            <person name="Poulain J."/>
            <person name="Riccioni C."/>
            <person name="Rubini A."/>
            <person name="Sitrit Y."/>
            <person name="Splivallo R."/>
            <person name="Traeger S."/>
            <person name="Wang M."/>
            <person name="Zifcakova L."/>
            <person name="Wipf D."/>
            <person name="Zambonelli A."/>
            <person name="Paolocci F."/>
            <person name="Nowrousian M."/>
            <person name="Ottonello S."/>
            <person name="Baldrian P."/>
            <person name="Spatafora J.W."/>
            <person name="Henrissat B."/>
            <person name="Nagy L.G."/>
            <person name="Aury J.M."/>
            <person name="Wincker P."/>
            <person name="Grigoriev I.V."/>
            <person name="Bonfante P."/>
            <person name="Martin F.M."/>
        </authorList>
    </citation>
    <scope>NUCLEOTIDE SEQUENCE [LARGE SCALE GENOMIC DNA]</scope>
    <source>
        <strain evidence="2 3">120613-1</strain>
    </source>
</reference>
<feature type="compositionally biased region" description="Pro residues" evidence="1">
    <location>
        <begin position="56"/>
        <end position="72"/>
    </location>
</feature>
<proteinExistence type="predicted"/>
<feature type="region of interest" description="Disordered" evidence="1">
    <location>
        <begin position="1"/>
        <end position="93"/>
    </location>
</feature>
<feature type="compositionally biased region" description="Pro residues" evidence="1">
    <location>
        <begin position="33"/>
        <end position="44"/>
    </location>
</feature>
<accession>A0A3N4K1G6</accession>
<protein>
    <submittedName>
        <fullName evidence="2">Uncharacterized protein</fullName>
    </submittedName>
</protein>
<dbReference type="EMBL" id="ML120385">
    <property type="protein sequence ID" value="RPA99734.1"/>
    <property type="molecule type" value="Genomic_DNA"/>
</dbReference>
<keyword evidence="3" id="KW-1185">Reference proteome</keyword>
<gene>
    <name evidence="2" type="ORF">L873DRAFT_877270</name>
</gene>
<feature type="region of interest" description="Disordered" evidence="1">
    <location>
        <begin position="414"/>
        <end position="457"/>
    </location>
</feature>
<dbReference type="OrthoDB" id="10388264at2759"/>
<dbReference type="AlphaFoldDB" id="A0A3N4K1G6"/>
<dbReference type="Proteomes" id="UP000276215">
    <property type="component" value="Unassembled WGS sequence"/>
</dbReference>
<feature type="compositionally biased region" description="Low complexity" evidence="1">
    <location>
        <begin position="73"/>
        <end position="87"/>
    </location>
</feature>